<evidence type="ECO:0000256" key="7">
    <source>
        <dbReference type="ARBA" id="ARBA00022840"/>
    </source>
</evidence>
<comment type="catalytic activity">
    <reaction evidence="13">
        <text>ATP + H2O = ADP + phosphate + H(+)</text>
        <dbReference type="Rhea" id="RHEA:13065"/>
        <dbReference type="ChEBI" id="CHEBI:15377"/>
        <dbReference type="ChEBI" id="CHEBI:15378"/>
        <dbReference type="ChEBI" id="CHEBI:30616"/>
        <dbReference type="ChEBI" id="CHEBI:43474"/>
        <dbReference type="ChEBI" id="CHEBI:456216"/>
        <dbReference type="EC" id="5.6.2.4"/>
    </reaction>
</comment>
<evidence type="ECO:0000256" key="14">
    <source>
        <dbReference type="PROSITE-ProRule" id="PRU00560"/>
    </source>
</evidence>
<evidence type="ECO:0000256" key="10">
    <source>
        <dbReference type="ARBA" id="ARBA00023235"/>
    </source>
</evidence>
<dbReference type="PROSITE" id="PS51217">
    <property type="entry name" value="UVRD_HELICASE_CTER"/>
    <property type="match status" value="1"/>
</dbReference>
<dbReference type="PROSITE" id="PS51198">
    <property type="entry name" value="UVRD_HELICASE_ATP_BIND"/>
    <property type="match status" value="1"/>
</dbReference>
<dbReference type="Gene3D" id="1.10.486.10">
    <property type="entry name" value="PCRA, domain 4"/>
    <property type="match status" value="1"/>
</dbReference>
<organism evidence="18 19">
    <name type="scientific">Tepidiforma flava</name>
    <dbReference type="NCBI Taxonomy" id="3004094"/>
    <lineage>
        <taxon>Bacteria</taxon>
        <taxon>Bacillati</taxon>
        <taxon>Chloroflexota</taxon>
        <taxon>Tepidiformia</taxon>
        <taxon>Tepidiformales</taxon>
        <taxon>Tepidiformaceae</taxon>
        <taxon>Tepidiforma</taxon>
    </lineage>
</organism>
<evidence type="ECO:0000256" key="5">
    <source>
        <dbReference type="ARBA" id="ARBA00022806"/>
    </source>
</evidence>
<evidence type="ECO:0000259" key="17">
    <source>
        <dbReference type="PROSITE" id="PS51217"/>
    </source>
</evidence>
<evidence type="ECO:0000256" key="15">
    <source>
        <dbReference type="SAM" id="MobiDB-lite"/>
    </source>
</evidence>
<dbReference type="Gene3D" id="3.30.160.800">
    <property type="match status" value="1"/>
</dbReference>
<proteinExistence type="predicted"/>
<evidence type="ECO:0000256" key="4">
    <source>
        <dbReference type="ARBA" id="ARBA00022801"/>
    </source>
</evidence>
<evidence type="ECO:0000256" key="6">
    <source>
        <dbReference type="ARBA" id="ARBA00022839"/>
    </source>
</evidence>
<dbReference type="SUPFAM" id="SSF52540">
    <property type="entry name" value="P-loop containing nucleoside triphosphate hydrolases"/>
    <property type="match status" value="1"/>
</dbReference>
<evidence type="ECO:0000313" key="19">
    <source>
        <dbReference type="Proteomes" id="UP001212803"/>
    </source>
</evidence>
<evidence type="ECO:0000256" key="11">
    <source>
        <dbReference type="ARBA" id="ARBA00034617"/>
    </source>
</evidence>
<dbReference type="InterPro" id="IPR000212">
    <property type="entry name" value="DNA_helicase_UvrD/REP"/>
</dbReference>
<feature type="region of interest" description="Disordered" evidence="15">
    <location>
        <begin position="839"/>
        <end position="859"/>
    </location>
</feature>
<evidence type="ECO:0000256" key="3">
    <source>
        <dbReference type="ARBA" id="ARBA00022763"/>
    </source>
</evidence>
<dbReference type="PANTHER" id="PTHR11070:SF23">
    <property type="entry name" value="RECBCD ENZYME SUBUNIT RECB"/>
    <property type="match status" value="1"/>
</dbReference>
<dbReference type="RefSeq" id="WP_270057120.1">
    <property type="nucleotide sequence ID" value="NZ_CP115149.1"/>
</dbReference>
<protein>
    <recommendedName>
        <fullName evidence="12">DNA 3'-5' helicase</fullName>
        <ecNumber evidence="12">5.6.2.4</ecNumber>
    </recommendedName>
</protein>
<keyword evidence="6" id="KW-0269">Exonuclease</keyword>
<dbReference type="Proteomes" id="UP001212803">
    <property type="component" value="Chromosome"/>
</dbReference>
<keyword evidence="8" id="KW-0238">DNA-binding</keyword>
<feature type="domain" description="UvrD-like helicase ATP-binding" evidence="16">
    <location>
        <begin position="3"/>
        <end position="433"/>
    </location>
</feature>
<dbReference type="InterPro" id="IPR014017">
    <property type="entry name" value="DNA_helicase_UvrD-like_C"/>
</dbReference>
<dbReference type="InterPro" id="IPR011604">
    <property type="entry name" value="PDDEXK-like_dom_sf"/>
</dbReference>
<dbReference type="InterPro" id="IPR038726">
    <property type="entry name" value="PDDEXK_AddAB-type"/>
</dbReference>
<dbReference type="InterPro" id="IPR014016">
    <property type="entry name" value="UvrD-like_ATP-bd"/>
</dbReference>
<keyword evidence="7 14" id="KW-0067">ATP-binding</keyword>
<reference evidence="18 19" key="1">
    <citation type="journal article" date="2023" name="ISME J.">
        <title>Thermophilic Dehalococcoidia with unusual traits shed light on an unexpected past.</title>
        <authorList>
            <person name="Palmer M."/>
            <person name="Covington J.K."/>
            <person name="Zhou E.M."/>
            <person name="Thomas S.C."/>
            <person name="Habib N."/>
            <person name="Seymour C.O."/>
            <person name="Lai D."/>
            <person name="Johnston J."/>
            <person name="Hashimi A."/>
            <person name="Jiao J.Y."/>
            <person name="Muok A.R."/>
            <person name="Liu L."/>
            <person name="Xian W.D."/>
            <person name="Zhi X.Y."/>
            <person name="Li M.M."/>
            <person name="Silva L.P."/>
            <person name="Bowen B.P."/>
            <person name="Louie K."/>
            <person name="Briegel A."/>
            <person name="Pett-Ridge J."/>
            <person name="Weber P.K."/>
            <person name="Tocheva E.I."/>
            <person name="Woyke T."/>
            <person name="Northen T.R."/>
            <person name="Mayali X."/>
            <person name="Li W.J."/>
            <person name="Hedlund B.P."/>
        </authorList>
    </citation>
    <scope>NUCLEOTIDE SEQUENCE [LARGE SCALE GENOMIC DNA]</scope>
    <source>
        <strain evidence="18 19">YIM 72310</strain>
    </source>
</reference>
<evidence type="ECO:0000256" key="2">
    <source>
        <dbReference type="ARBA" id="ARBA00022741"/>
    </source>
</evidence>
<dbReference type="InterPro" id="IPR027417">
    <property type="entry name" value="P-loop_NTPase"/>
</dbReference>
<evidence type="ECO:0000256" key="1">
    <source>
        <dbReference type="ARBA" id="ARBA00022722"/>
    </source>
</evidence>
<evidence type="ECO:0000256" key="9">
    <source>
        <dbReference type="ARBA" id="ARBA00023204"/>
    </source>
</evidence>
<gene>
    <name evidence="18" type="ORF">O0235_03320</name>
</gene>
<dbReference type="EMBL" id="CP115149">
    <property type="protein sequence ID" value="WBL36598.1"/>
    <property type="molecule type" value="Genomic_DNA"/>
</dbReference>
<dbReference type="Gene3D" id="3.90.320.10">
    <property type="match status" value="1"/>
</dbReference>
<evidence type="ECO:0000256" key="13">
    <source>
        <dbReference type="ARBA" id="ARBA00048988"/>
    </source>
</evidence>
<dbReference type="EC" id="5.6.2.4" evidence="12"/>
<keyword evidence="10" id="KW-0413">Isomerase</keyword>
<dbReference type="Pfam" id="PF00580">
    <property type="entry name" value="UvrD-helicase"/>
    <property type="match status" value="1"/>
</dbReference>
<dbReference type="Pfam" id="PF13361">
    <property type="entry name" value="UvrD_C"/>
    <property type="match status" value="2"/>
</dbReference>
<keyword evidence="5 14" id="KW-0347">Helicase</keyword>
<name>A0ABY7M9B3_9CHLR</name>
<dbReference type="InterPro" id="IPR011335">
    <property type="entry name" value="Restrct_endonuc-II-like"/>
</dbReference>
<dbReference type="PANTHER" id="PTHR11070">
    <property type="entry name" value="UVRD / RECB / PCRA DNA HELICASE FAMILY MEMBER"/>
    <property type="match status" value="1"/>
</dbReference>
<accession>A0ABY7M9B3</accession>
<evidence type="ECO:0000313" key="18">
    <source>
        <dbReference type="EMBL" id="WBL36598.1"/>
    </source>
</evidence>
<dbReference type="Pfam" id="PF12705">
    <property type="entry name" value="PDDEXK_1"/>
    <property type="match status" value="1"/>
</dbReference>
<keyword evidence="4 14" id="KW-0378">Hydrolase</keyword>
<feature type="binding site" evidence="14">
    <location>
        <begin position="24"/>
        <end position="31"/>
    </location>
    <ligand>
        <name>ATP</name>
        <dbReference type="ChEBI" id="CHEBI:30616"/>
    </ligand>
</feature>
<feature type="domain" description="UvrD-like helicase C-terminal" evidence="17">
    <location>
        <begin position="449"/>
        <end position="726"/>
    </location>
</feature>
<dbReference type="SUPFAM" id="SSF52980">
    <property type="entry name" value="Restriction endonuclease-like"/>
    <property type="match status" value="1"/>
</dbReference>
<feature type="region of interest" description="Disordered" evidence="15">
    <location>
        <begin position="888"/>
        <end position="910"/>
    </location>
</feature>
<evidence type="ECO:0000256" key="8">
    <source>
        <dbReference type="ARBA" id="ARBA00023125"/>
    </source>
</evidence>
<keyword evidence="9" id="KW-0234">DNA repair</keyword>
<keyword evidence="1" id="KW-0540">Nuclease</keyword>
<keyword evidence="19" id="KW-1185">Reference proteome</keyword>
<evidence type="ECO:0000259" key="16">
    <source>
        <dbReference type="PROSITE" id="PS51198"/>
    </source>
</evidence>
<evidence type="ECO:0000256" key="12">
    <source>
        <dbReference type="ARBA" id="ARBA00034808"/>
    </source>
</evidence>
<comment type="catalytic activity">
    <reaction evidence="11">
        <text>Couples ATP hydrolysis with the unwinding of duplex DNA by translocating in the 3'-5' direction.</text>
        <dbReference type="EC" id="5.6.2.4"/>
    </reaction>
</comment>
<keyword evidence="3" id="KW-0227">DNA damage</keyword>
<keyword evidence="2 14" id="KW-0547">Nucleotide-binding</keyword>
<dbReference type="Gene3D" id="3.40.50.300">
    <property type="entry name" value="P-loop containing nucleotide triphosphate hydrolases"/>
    <property type="match status" value="3"/>
</dbReference>
<sequence>MTLPDAAARERVTRETAQTLFVEAAAGAGKTTALVGRIVELVAGGMPVERIAAITFTEKAAAELTDRVRERLERAAAGDGEYARLGPEERERCRAAIGGLDGASFQTIHAFARKLLAAHPVQAGLPPEFDVLDGTEEELELREAVRRFLDEVERSDATRTAVMTAYALGLQPGRLRELAREFARNWDRLRGGEFDLPAAEPDWEPPLGRLLDAVNQNGQSDSFQPAFDGLLEVAGRLERAYRQVQAAESAAEREAGLAEVLTLAGRVKIPLNAGRQGTFRPVKDGWDAWLTEVRRWALARLLPAVQAFALDYAAERRRRGRLTFHDLLVLTTDLLREDETARRAVHGRFGQLLIDEFQDTDPPQVELAALIAADPGQPADWQTADVAPGRLFFVGDPKQSIYRFRRADIRIYEQAKRAFGSQEVQLVTNFRSAKSVIAWVNGVCRRLFEADAAGAQAGWADLEARPGAPDGKPVRVFGGLVEDAAAAEVQEREAADVALGVLQARAENWGGREGGTRFEDIAILLPRRTVLGALERALADRGIPYRVESQSLLYAAEEIRDLLNVLTAIDDPTDEIALVAALRSPLFACTDRELAEHAAAGGRWSYERPAPDGSPERVRRAMAQLAAWHRERWTVSPAGLIERLIAESHLLLKALGDTRPRETWRRYRIIAEQARALTVRGAVATLRQFTAWLEQQQDEGVRVNEAIAPEPDDDAVRVMTIHAAKGLEFPVVFVAGLGTGTNRSPSIRTWWPPHGDGGLPEVRCGSGDQRFETAGFAAVEDEEKAHEEAEAARLFYVAATRAQQALAVSLYRTKRSDGGSLAGRVEAALEAAPAGTFERFTPKPAEVPGVRARPGEPPPVPAADAWRERRESAAKCAAAPVAAATAIAHAAAPGAPEEPEEPPATPAEPWRKGRAGTAIGRAVHAVLQGIDLGTGEGLEAAAAAQAEAEGIADRADEVKRLAGNALASAAVQAAVASGRYWREVYVGADVGGVLVEGFIDLLYEGQDGLVIVDYKTDGLRSAAEADRVMPQYRLQAGAYAAALEQAAGLAAAAAVFVFTEPSIERRVDDLAAAKAEALERARELAGLAASAGG</sequence>